<proteinExistence type="inferred from homology"/>
<keyword evidence="2 5" id="KW-0689">Ribosomal protein</keyword>
<dbReference type="PANTHER" id="PTHR10746">
    <property type="entry name" value="50S RIBOSOMAL PROTEIN L4"/>
    <property type="match status" value="1"/>
</dbReference>
<protein>
    <recommendedName>
        <fullName evidence="4 5">Large ribosomal subunit protein uL4</fullName>
    </recommendedName>
</protein>
<comment type="similarity">
    <text evidence="1 5">Belongs to the universal ribosomal protein uL4 family.</text>
</comment>
<dbReference type="Pfam" id="PF00573">
    <property type="entry name" value="Ribosomal_L4"/>
    <property type="match status" value="1"/>
</dbReference>
<dbReference type="EMBL" id="LBWR01000001">
    <property type="protein sequence ID" value="KKR13060.1"/>
    <property type="molecule type" value="Genomic_DNA"/>
</dbReference>
<reference evidence="7 8" key="1">
    <citation type="journal article" date="2015" name="Nature">
        <title>rRNA introns, odd ribosomes, and small enigmatic genomes across a large radiation of phyla.</title>
        <authorList>
            <person name="Brown C.T."/>
            <person name="Hug L.A."/>
            <person name="Thomas B.C."/>
            <person name="Sharon I."/>
            <person name="Castelle C.J."/>
            <person name="Singh A."/>
            <person name="Wilkins M.J."/>
            <person name="Williams K.H."/>
            <person name="Banfield J.F."/>
        </authorList>
    </citation>
    <scope>NUCLEOTIDE SEQUENCE [LARGE SCALE GENOMIC DNA]</scope>
</reference>
<dbReference type="InterPro" id="IPR002136">
    <property type="entry name" value="Ribosomal_uL4"/>
</dbReference>
<keyword evidence="3 5" id="KW-0687">Ribonucleoprotein</keyword>
<gene>
    <name evidence="5" type="primary">rplD</name>
    <name evidence="7" type="ORF">UT41_C0001G0604</name>
</gene>
<evidence type="ECO:0000313" key="8">
    <source>
        <dbReference type="Proteomes" id="UP000034665"/>
    </source>
</evidence>
<dbReference type="GO" id="GO:0006412">
    <property type="term" value="P:translation"/>
    <property type="evidence" value="ECO:0007669"/>
    <property type="project" value="UniProtKB-UniRule"/>
</dbReference>
<keyword evidence="5" id="KW-0694">RNA-binding</keyword>
<comment type="function">
    <text evidence="5">Forms part of the polypeptide exit tunnel.</text>
</comment>
<evidence type="ECO:0000256" key="6">
    <source>
        <dbReference type="SAM" id="MobiDB-lite"/>
    </source>
</evidence>
<sequence>MKVDILNYKNEKAGTMEMPELMVATRWNPDLVHQALVTHLANRRDPWAHAKGRSEVRGGGKKPWKQKGTGRARHGSIRSPLWKGGGVTHGPSKDRDFSKKINKKMKRVAVYSVLSKRFADNNVTVVDSFAKVGTKTKEWADALRNFVDLRSKTVVILSTENRQLAQALGNIKNVDTLNPASINVYDLMKYKNLIIEQGAIAEIEEHYKI</sequence>
<dbReference type="GO" id="GO:0005840">
    <property type="term" value="C:ribosome"/>
    <property type="evidence" value="ECO:0007669"/>
    <property type="project" value="UniProtKB-KW"/>
</dbReference>
<comment type="function">
    <text evidence="5">One of the primary rRNA binding proteins, this protein initially binds near the 5'-end of the 23S rRNA. It is important during the early stages of 50S assembly. It makes multiple contacts with different domains of the 23S rRNA in the assembled 50S subunit and ribosome.</text>
</comment>
<accession>A0A0G0QRQ4</accession>
<dbReference type="AlphaFoldDB" id="A0A0G0QRQ4"/>
<evidence type="ECO:0000313" key="7">
    <source>
        <dbReference type="EMBL" id="KKR13060.1"/>
    </source>
</evidence>
<comment type="subunit">
    <text evidence="5">Part of the 50S ribosomal subunit.</text>
</comment>
<evidence type="ECO:0000256" key="4">
    <source>
        <dbReference type="ARBA" id="ARBA00035244"/>
    </source>
</evidence>
<evidence type="ECO:0000256" key="5">
    <source>
        <dbReference type="HAMAP-Rule" id="MF_01328"/>
    </source>
</evidence>
<dbReference type="STRING" id="1619013.UT41_C0001G0604"/>
<dbReference type="Proteomes" id="UP000034665">
    <property type="component" value="Unassembled WGS sequence"/>
</dbReference>
<evidence type="ECO:0000256" key="2">
    <source>
        <dbReference type="ARBA" id="ARBA00022980"/>
    </source>
</evidence>
<feature type="compositionally biased region" description="Basic and acidic residues" evidence="6">
    <location>
        <begin position="47"/>
        <end position="58"/>
    </location>
</feature>
<dbReference type="GO" id="GO:0019843">
    <property type="term" value="F:rRNA binding"/>
    <property type="evidence" value="ECO:0007669"/>
    <property type="project" value="UniProtKB-UniRule"/>
</dbReference>
<evidence type="ECO:0000256" key="3">
    <source>
        <dbReference type="ARBA" id="ARBA00023274"/>
    </source>
</evidence>
<dbReference type="PANTHER" id="PTHR10746:SF6">
    <property type="entry name" value="LARGE RIBOSOMAL SUBUNIT PROTEIN UL4M"/>
    <property type="match status" value="1"/>
</dbReference>
<dbReference type="GO" id="GO:0003735">
    <property type="term" value="F:structural constituent of ribosome"/>
    <property type="evidence" value="ECO:0007669"/>
    <property type="project" value="InterPro"/>
</dbReference>
<dbReference type="InterPro" id="IPR013005">
    <property type="entry name" value="Ribosomal_uL4-like"/>
</dbReference>
<dbReference type="HAMAP" id="MF_01328_B">
    <property type="entry name" value="Ribosomal_uL4_B"/>
    <property type="match status" value="1"/>
</dbReference>
<evidence type="ECO:0000256" key="1">
    <source>
        <dbReference type="ARBA" id="ARBA00010528"/>
    </source>
</evidence>
<organism evidence="7 8">
    <name type="scientific">Candidatus Wolfebacteria bacterium GW2011_GWC2_39_22</name>
    <dbReference type="NCBI Taxonomy" id="1619013"/>
    <lineage>
        <taxon>Bacteria</taxon>
        <taxon>Candidatus Wolfeibacteriota</taxon>
    </lineage>
</organism>
<dbReference type="SUPFAM" id="SSF52166">
    <property type="entry name" value="Ribosomal protein L4"/>
    <property type="match status" value="1"/>
</dbReference>
<keyword evidence="5" id="KW-0699">rRNA-binding</keyword>
<name>A0A0G0QRQ4_9BACT</name>
<feature type="region of interest" description="Disordered" evidence="6">
    <location>
        <begin position="47"/>
        <end position="97"/>
    </location>
</feature>
<dbReference type="Gene3D" id="3.40.1370.10">
    <property type="match status" value="1"/>
</dbReference>
<comment type="caution">
    <text evidence="7">The sequence shown here is derived from an EMBL/GenBank/DDBJ whole genome shotgun (WGS) entry which is preliminary data.</text>
</comment>
<dbReference type="GO" id="GO:1990904">
    <property type="term" value="C:ribonucleoprotein complex"/>
    <property type="evidence" value="ECO:0007669"/>
    <property type="project" value="UniProtKB-KW"/>
</dbReference>
<dbReference type="NCBIfam" id="TIGR03953">
    <property type="entry name" value="rplD_bact"/>
    <property type="match status" value="1"/>
</dbReference>
<dbReference type="InterPro" id="IPR023574">
    <property type="entry name" value="Ribosomal_uL4_dom_sf"/>
</dbReference>
<dbReference type="PATRIC" id="fig|1619013.3.peg.627"/>
<feature type="compositionally biased region" description="Basic residues" evidence="6">
    <location>
        <begin position="59"/>
        <end position="76"/>
    </location>
</feature>